<feature type="region of interest" description="Disordered" evidence="1">
    <location>
        <begin position="1"/>
        <end position="48"/>
    </location>
</feature>
<name>K0SVF0_THAOC</name>
<dbReference type="AlphaFoldDB" id="K0SVF0"/>
<accession>K0SVF0</accession>
<evidence type="ECO:0000313" key="2">
    <source>
        <dbReference type="EMBL" id="EJK68939.1"/>
    </source>
</evidence>
<sequence>GGFARPAPARYARSRPGHGPSRSGHRGRRPSRGAARPLRGRPGGDAARKIFDTPMYYLRKQEKTKKTMAPLGHATYGQSQDGRQQSLVRRVVHPLTQEGKWPKQPEGHGELTHGISRRIDCAELIQVKSAHRIFR</sequence>
<organism evidence="2 3">
    <name type="scientific">Thalassiosira oceanica</name>
    <name type="common">Marine diatom</name>
    <dbReference type="NCBI Taxonomy" id="159749"/>
    <lineage>
        <taxon>Eukaryota</taxon>
        <taxon>Sar</taxon>
        <taxon>Stramenopiles</taxon>
        <taxon>Ochrophyta</taxon>
        <taxon>Bacillariophyta</taxon>
        <taxon>Coscinodiscophyceae</taxon>
        <taxon>Thalassiosirophycidae</taxon>
        <taxon>Thalassiosirales</taxon>
        <taxon>Thalassiosiraceae</taxon>
        <taxon>Thalassiosira</taxon>
    </lineage>
</organism>
<dbReference type="EMBL" id="AGNL01010666">
    <property type="protein sequence ID" value="EJK68939.1"/>
    <property type="molecule type" value="Genomic_DNA"/>
</dbReference>
<proteinExistence type="predicted"/>
<gene>
    <name evidence="2" type="ORF">THAOC_09848</name>
</gene>
<protein>
    <submittedName>
        <fullName evidence="2">Uncharacterized protein</fullName>
    </submittedName>
</protein>
<comment type="caution">
    <text evidence="2">The sequence shown here is derived from an EMBL/GenBank/DDBJ whole genome shotgun (WGS) entry which is preliminary data.</text>
</comment>
<evidence type="ECO:0000313" key="3">
    <source>
        <dbReference type="Proteomes" id="UP000266841"/>
    </source>
</evidence>
<feature type="compositionally biased region" description="Low complexity" evidence="1">
    <location>
        <begin position="1"/>
        <end position="11"/>
    </location>
</feature>
<reference evidence="2 3" key="1">
    <citation type="journal article" date="2012" name="Genome Biol.">
        <title>Genome and low-iron response of an oceanic diatom adapted to chronic iron limitation.</title>
        <authorList>
            <person name="Lommer M."/>
            <person name="Specht M."/>
            <person name="Roy A.S."/>
            <person name="Kraemer L."/>
            <person name="Andreson R."/>
            <person name="Gutowska M.A."/>
            <person name="Wolf J."/>
            <person name="Bergner S.V."/>
            <person name="Schilhabel M.B."/>
            <person name="Klostermeier U.C."/>
            <person name="Beiko R.G."/>
            <person name="Rosenstiel P."/>
            <person name="Hippler M."/>
            <person name="Laroche J."/>
        </authorList>
    </citation>
    <scope>NUCLEOTIDE SEQUENCE [LARGE SCALE GENOMIC DNA]</scope>
    <source>
        <strain evidence="2 3">CCMP1005</strain>
    </source>
</reference>
<feature type="non-terminal residue" evidence="2">
    <location>
        <position position="1"/>
    </location>
</feature>
<evidence type="ECO:0000256" key="1">
    <source>
        <dbReference type="SAM" id="MobiDB-lite"/>
    </source>
</evidence>
<dbReference type="Proteomes" id="UP000266841">
    <property type="component" value="Unassembled WGS sequence"/>
</dbReference>
<keyword evidence="3" id="KW-1185">Reference proteome</keyword>